<dbReference type="InterPro" id="IPR001296">
    <property type="entry name" value="Glyco_trans_1"/>
</dbReference>
<dbReference type="Pfam" id="PF00534">
    <property type="entry name" value="Glycos_transf_1"/>
    <property type="match status" value="1"/>
</dbReference>
<evidence type="ECO:0008006" key="5">
    <source>
        <dbReference type="Google" id="ProtNLM"/>
    </source>
</evidence>
<feature type="domain" description="Glycosyl transferase family 1" evidence="1">
    <location>
        <begin position="226"/>
        <end position="386"/>
    </location>
</feature>
<organism evidence="3 4">
    <name type="scientific">Pseudalgibacter alginicilyticus</name>
    <dbReference type="NCBI Taxonomy" id="1736674"/>
    <lineage>
        <taxon>Bacteria</taxon>
        <taxon>Pseudomonadati</taxon>
        <taxon>Bacteroidota</taxon>
        <taxon>Flavobacteriia</taxon>
        <taxon>Flavobacteriales</taxon>
        <taxon>Flavobacteriaceae</taxon>
        <taxon>Pseudalgibacter</taxon>
    </lineage>
</organism>
<dbReference type="EMBL" id="CP012898">
    <property type="protein sequence ID" value="ALJ04595.1"/>
    <property type="molecule type" value="Genomic_DNA"/>
</dbReference>
<reference evidence="3 4" key="1">
    <citation type="submission" date="2015-10" db="EMBL/GenBank/DDBJ databases">
        <authorList>
            <person name="Gilbert D.G."/>
        </authorList>
    </citation>
    <scope>NUCLEOTIDE SEQUENCE [LARGE SCALE GENOMIC DNA]</scope>
    <source>
        <strain evidence="4">HZ-22</strain>
    </source>
</reference>
<protein>
    <recommendedName>
        <fullName evidence="5">Glycosyl transferase family 1 domain-containing protein</fullName>
    </recommendedName>
</protein>
<dbReference type="SUPFAM" id="SSF53756">
    <property type="entry name" value="UDP-Glycosyltransferase/glycogen phosphorylase"/>
    <property type="match status" value="1"/>
</dbReference>
<evidence type="ECO:0000313" key="3">
    <source>
        <dbReference type="EMBL" id="ALJ04595.1"/>
    </source>
</evidence>
<dbReference type="OrthoDB" id="832722at2"/>
<dbReference type="RefSeq" id="WP_054725647.1">
    <property type="nucleotide sequence ID" value="NZ_CP012898.1"/>
</dbReference>
<gene>
    <name evidence="3" type="ORF">APS56_05330</name>
</gene>
<dbReference type="InterPro" id="IPR050194">
    <property type="entry name" value="Glycosyltransferase_grp1"/>
</dbReference>
<dbReference type="PANTHER" id="PTHR45947">
    <property type="entry name" value="SULFOQUINOVOSYL TRANSFERASE SQD2"/>
    <property type="match status" value="1"/>
</dbReference>
<evidence type="ECO:0000313" key="4">
    <source>
        <dbReference type="Proteomes" id="UP000057981"/>
    </source>
</evidence>
<dbReference type="Proteomes" id="UP000057981">
    <property type="component" value="Chromosome"/>
</dbReference>
<dbReference type="Pfam" id="PF13439">
    <property type="entry name" value="Glyco_transf_4"/>
    <property type="match status" value="1"/>
</dbReference>
<dbReference type="PATRIC" id="fig|1736674.3.peg.1093"/>
<dbReference type="KEGG" id="ahz:APS56_05330"/>
<evidence type="ECO:0000259" key="1">
    <source>
        <dbReference type="Pfam" id="PF00534"/>
    </source>
</evidence>
<dbReference type="Gene3D" id="3.40.50.2000">
    <property type="entry name" value="Glycogen Phosphorylase B"/>
    <property type="match status" value="2"/>
</dbReference>
<keyword evidence="4" id="KW-1185">Reference proteome</keyword>
<name>A0A0P0D7A1_9FLAO</name>
<evidence type="ECO:0000259" key="2">
    <source>
        <dbReference type="Pfam" id="PF13439"/>
    </source>
</evidence>
<dbReference type="InterPro" id="IPR028098">
    <property type="entry name" value="Glyco_trans_4-like_N"/>
</dbReference>
<dbReference type="STRING" id="1736674.APS56_05330"/>
<proteinExistence type="predicted"/>
<sequence>MAENKEIVFKVPEFPHLSETFIIAQILAALELGYKIKIVTKKVIKDNFLISPIIFEHNLLDRIVIEDYKIPKNKLIRLSKWCMILLKNLHNLISIINYHKEFSNFSLTWLYQWKFYIQFNNAAIIHVQYGTNSFPYRVITNTNIFKPTVIVTFHGHDAFFPLYGRIPNNGYYEKLFNKKVLITANTPYLGEKLIALGCSKENLKLVPVGVDTMFFTPGKVDKTEVKTLRLITVGRLDKVKGHQFAIEVVNELIKKRINVSLTIIGEGLERENLENLIKAYSLEEYVFLKGSKSQIQIREELRGHNLFLMLGVPVENERRETQGLVTLEAQACGLPVIAFDSGGIKYTVQEGVTGFVCKEFDIDTVVKKIEFFNQKRNLIKEMGTQATIFVNNQYSQTIINKRWEQIYNSVIN</sequence>
<dbReference type="AlphaFoldDB" id="A0A0P0D7A1"/>
<dbReference type="GO" id="GO:0016757">
    <property type="term" value="F:glycosyltransferase activity"/>
    <property type="evidence" value="ECO:0007669"/>
    <property type="project" value="InterPro"/>
</dbReference>
<feature type="domain" description="Glycosyltransferase subfamily 4-like N-terminal" evidence="2">
    <location>
        <begin position="89"/>
        <end position="212"/>
    </location>
</feature>
<accession>A0A0P0D7A1</accession>
<dbReference type="PANTHER" id="PTHR45947:SF3">
    <property type="entry name" value="SULFOQUINOVOSYL TRANSFERASE SQD2"/>
    <property type="match status" value="1"/>
</dbReference>